<evidence type="ECO:0000313" key="2">
    <source>
        <dbReference type="EMBL" id="MBA0590894.1"/>
    </source>
</evidence>
<dbReference type="InterPro" id="IPR040256">
    <property type="entry name" value="At4g02000-like"/>
</dbReference>
<gene>
    <name evidence="2" type="ORF">Gorai_019583</name>
</gene>
<evidence type="ECO:0000256" key="1">
    <source>
        <dbReference type="SAM" id="MobiDB-lite"/>
    </source>
</evidence>
<comment type="caution">
    <text evidence="2">The sequence shown here is derived from an EMBL/GenBank/DDBJ whole genome shotgun (WGS) entry which is preliminary data.</text>
</comment>
<proteinExistence type="predicted"/>
<organism evidence="2 3">
    <name type="scientific">Gossypium raimondii</name>
    <name type="common">Peruvian cotton</name>
    <name type="synonym">Gossypium klotzschianum subsp. raimondii</name>
    <dbReference type="NCBI Taxonomy" id="29730"/>
    <lineage>
        <taxon>Eukaryota</taxon>
        <taxon>Viridiplantae</taxon>
        <taxon>Streptophyta</taxon>
        <taxon>Embryophyta</taxon>
        <taxon>Tracheophyta</taxon>
        <taxon>Spermatophyta</taxon>
        <taxon>Magnoliopsida</taxon>
        <taxon>eudicotyledons</taxon>
        <taxon>Gunneridae</taxon>
        <taxon>Pentapetalae</taxon>
        <taxon>rosids</taxon>
        <taxon>malvids</taxon>
        <taxon>Malvales</taxon>
        <taxon>Malvaceae</taxon>
        <taxon>Malvoideae</taxon>
        <taxon>Gossypium</taxon>
    </lineage>
</organism>
<evidence type="ECO:0008006" key="4">
    <source>
        <dbReference type="Google" id="ProtNLM"/>
    </source>
</evidence>
<protein>
    <recommendedName>
        <fullName evidence="4">DUF4283 domain-containing protein</fullName>
    </recommendedName>
</protein>
<dbReference type="Proteomes" id="UP000593578">
    <property type="component" value="Unassembled WGS sequence"/>
</dbReference>
<dbReference type="EMBL" id="JABEZZ010000007">
    <property type="protein sequence ID" value="MBA0590894.1"/>
    <property type="molecule type" value="Genomic_DNA"/>
</dbReference>
<feature type="compositionally biased region" description="Basic and acidic residues" evidence="1">
    <location>
        <begin position="179"/>
        <end position="195"/>
    </location>
</feature>
<reference evidence="2 3" key="1">
    <citation type="journal article" date="2019" name="Genome Biol. Evol.">
        <title>Insights into the evolution of the New World diploid cottons (Gossypium, subgenus Houzingenia) based on genome sequencing.</title>
        <authorList>
            <person name="Grover C.E."/>
            <person name="Arick M.A. 2nd"/>
            <person name="Thrash A."/>
            <person name="Conover J.L."/>
            <person name="Sanders W.S."/>
            <person name="Peterson D.G."/>
            <person name="Frelichowski J.E."/>
            <person name="Scheffler J.A."/>
            <person name="Scheffler B.E."/>
            <person name="Wendel J.F."/>
        </authorList>
    </citation>
    <scope>NUCLEOTIDE SEQUENCE [LARGE SCALE GENOMIC DNA]</scope>
    <source>
        <strain evidence="2">8</strain>
        <tissue evidence="2">Leaf</tissue>
    </source>
</reference>
<accession>A0A7J8PNP7</accession>
<feature type="non-terminal residue" evidence="2">
    <location>
        <position position="1"/>
    </location>
</feature>
<sequence length="195" mass="22330">KNRGNGPRDDVNRATKKDKLLGNSFGNNKKETMASGEGGDDDGFWIQRILFKEVETTIILKLLGRNIGYMKLNNRISSIWRSSKSFHLMDIENGKIPEEIGDILREVSKMDFDTDSRSRGQFTRMVIYVNLDKPLVLQVLVNGVLQKVEYEALPTICFSYRKYGYTKEIYPSKEQSSTKMKEQMESALDKAEDGE</sequence>
<feature type="region of interest" description="Disordered" evidence="1">
    <location>
        <begin position="1"/>
        <end position="37"/>
    </location>
</feature>
<dbReference type="PANTHER" id="PTHR31286">
    <property type="entry name" value="GLYCINE-RICH CELL WALL STRUCTURAL PROTEIN 1.8-LIKE"/>
    <property type="match status" value="1"/>
</dbReference>
<name>A0A7J8PNP7_GOSRA</name>
<dbReference type="PANTHER" id="PTHR31286:SF173">
    <property type="entry name" value="DUF4283 DOMAIN-CONTAINING PROTEIN"/>
    <property type="match status" value="1"/>
</dbReference>
<feature type="compositionally biased region" description="Basic and acidic residues" evidence="1">
    <location>
        <begin position="1"/>
        <end position="20"/>
    </location>
</feature>
<feature type="region of interest" description="Disordered" evidence="1">
    <location>
        <begin position="173"/>
        <end position="195"/>
    </location>
</feature>
<evidence type="ECO:0000313" key="3">
    <source>
        <dbReference type="Proteomes" id="UP000593578"/>
    </source>
</evidence>
<dbReference type="AlphaFoldDB" id="A0A7J8PNP7"/>